<dbReference type="EMBL" id="CATQJL010000223">
    <property type="protein sequence ID" value="CAJ0597249.1"/>
    <property type="molecule type" value="Genomic_DNA"/>
</dbReference>
<name>A0AA36GS39_CYLNA</name>
<keyword evidence="2" id="KW-1185">Reference proteome</keyword>
<gene>
    <name evidence="1" type="ORF">CYNAS_LOCUS9232</name>
</gene>
<organism evidence="1 2">
    <name type="scientific">Cylicocyclus nassatus</name>
    <name type="common">Nematode worm</name>
    <dbReference type="NCBI Taxonomy" id="53992"/>
    <lineage>
        <taxon>Eukaryota</taxon>
        <taxon>Metazoa</taxon>
        <taxon>Ecdysozoa</taxon>
        <taxon>Nematoda</taxon>
        <taxon>Chromadorea</taxon>
        <taxon>Rhabditida</taxon>
        <taxon>Rhabditina</taxon>
        <taxon>Rhabditomorpha</taxon>
        <taxon>Strongyloidea</taxon>
        <taxon>Strongylidae</taxon>
        <taxon>Cylicocyclus</taxon>
    </lineage>
</organism>
<comment type="caution">
    <text evidence="1">The sequence shown here is derived from an EMBL/GenBank/DDBJ whole genome shotgun (WGS) entry which is preliminary data.</text>
</comment>
<proteinExistence type="predicted"/>
<evidence type="ECO:0000313" key="2">
    <source>
        <dbReference type="Proteomes" id="UP001176961"/>
    </source>
</evidence>
<protein>
    <submittedName>
        <fullName evidence="1">Uncharacterized protein</fullName>
    </submittedName>
</protein>
<reference evidence="1" key="1">
    <citation type="submission" date="2023-07" db="EMBL/GenBank/DDBJ databases">
        <authorList>
            <consortium name="CYATHOMIX"/>
        </authorList>
    </citation>
    <scope>NUCLEOTIDE SEQUENCE</scope>
    <source>
        <strain evidence="1">N/A</strain>
    </source>
</reference>
<accession>A0AA36GS39</accession>
<dbReference type="Proteomes" id="UP001176961">
    <property type="component" value="Unassembled WGS sequence"/>
</dbReference>
<dbReference type="AlphaFoldDB" id="A0AA36GS39"/>
<sequence>MSAMAFQSNESNASLDIVAQIERSKLENSLEPLFEGSRDLEQLRNLLGTARPRIGEPVYKFTDTVKVKGGLGTVIC</sequence>
<evidence type="ECO:0000313" key="1">
    <source>
        <dbReference type="EMBL" id="CAJ0597249.1"/>
    </source>
</evidence>